<sequence length="34" mass="4138">MNCMCLSFLESKDFNVQFVTIKEKYLHTRKQKIN</sequence>
<organism evidence="1">
    <name type="scientific">Anguilla anguilla</name>
    <name type="common">European freshwater eel</name>
    <name type="synonym">Muraena anguilla</name>
    <dbReference type="NCBI Taxonomy" id="7936"/>
    <lineage>
        <taxon>Eukaryota</taxon>
        <taxon>Metazoa</taxon>
        <taxon>Chordata</taxon>
        <taxon>Craniata</taxon>
        <taxon>Vertebrata</taxon>
        <taxon>Euteleostomi</taxon>
        <taxon>Actinopterygii</taxon>
        <taxon>Neopterygii</taxon>
        <taxon>Teleostei</taxon>
        <taxon>Anguilliformes</taxon>
        <taxon>Anguillidae</taxon>
        <taxon>Anguilla</taxon>
    </lineage>
</organism>
<reference evidence="1" key="1">
    <citation type="submission" date="2014-11" db="EMBL/GenBank/DDBJ databases">
        <authorList>
            <person name="Amaro Gonzalez C."/>
        </authorList>
    </citation>
    <scope>NUCLEOTIDE SEQUENCE</scope>
</reference>
<accession>A0A0E9PMH8</accession>
<proteinExistence type="predicted"/>
<reference evidence="1" key="2">
    <citation type="journal article" date="2015" name="Fish Shellfish Immunol.">
        <title>Early steps in the European eel (Anguilla anguilla)-Vibrio vulnificus interaction in the gills: Role of the RtxA13 toxin.</title>
        <authorList>
            <person name="Callol A."/>
            <person name="Pajuelo D."/>
            <person name="Ebbesson L."/>
            <person name="Teles M."/>
            <person name="MacKenzie S."/>
            <person name="Amaro C."/>
        </authorList>
    </citation>
    <scope>NUCLEOTIDE SEQUENCE</scope>
</reference>
<dbReference type="EMBL" id="GBXM01103529">
    <property type="protein sequence ID" value="JAH05048.1"/>
    <property type="molecule type" value="Transcribed_RNA"/>
</dbReference>
<name>A0A0E9PMH8_ANGAN</name>
<evidence type="ECO:0000313" key="1">
    <source>
        <dbReference type="EMBL" id="JAH05048.1"/>
    </source>
</evidence>
<protein>
    <submittedName>
        <fullName evidence="1">Uncharacterized protein</fullName>
    </submittedName>
</protein>
<dbReference type="AlphaFoldDB" id="A0A0E9PMH8"/>